<evidence type="ECO:0000313" key="4">
    <source>
        <dbReference type="Proteomes" id="UP001301958"/>
    </source>
</evidence>
<name>A0AAN6YKZ2_9PEZI</name>
<proteinExistence type="predicted"/>
<evidence type="ECO:0000313" key="3">
    <source>
        <dbReference type="EMBL" id="KAK4221193.1"/>
    </source>
</evidence>
<dbReference type="InterPro" id="IPR029058">
    <property type="entry name" value="AB_hydrolase_fold"/>
</dbReference>
<dbReference type="SUPFAM" id="SSF53474">
    <property type="entry name" value="alpha/beta-Hydrolases"/>
    <property type="match status" value="1"/>
</dbReference>
<gene>
    <name evidence="3" type="ORF">QBC38DRAFT_492556</name>
</gene>
<comment type="caution">
    <text evidence="3">The sequence shown here is derived from an EMBL/GenBank/DDBJ whole genome shotgun (WGS) entry which is preliminary data.</text>
</comment>
<dbReference type="Proteomes" id="UP001301958">
    <property type="component" value="Unassembled WGS sequence"/>
</dbReference>
<feature type="domain" description="AB hydrolase-1" evidence="2">
    <location>
        <begin position="34"/>
        <end position="303"/>
    </location>
</feature>
<evidence type="ECO:0000259" key="2">
    <source>
        <dbReference type="Pfam" id="PF00561"/>
    </source>
</evidence>
<dbReference type="GO" id="GO:0016020">
    <property type="term" value="C:membrane"/>
    <property type="evidence" value="ECO:0007669"/>
    <property type="project" value="TreeGrafter"/>
</dbReference>
<organism evidence="3 4">
    <name type="scientific">Podospora fimiseda</name>
    <dbReference type="NCBI Taxonomy" id="252190"/>
    <lineage>
        <taxon>Eukaryota</taxon>
        <taxon>Fungi</taxon>
        <taxon>Dikarya</taxon>
        <taxon>Ascomycota</taxon>
        <taxon>Pezizomycotina</taxon>
        <taxon>Sordariomycetes</taxon>
        <taxon>Sordariomycetidae</taxon>
        <taxon>Sordariales</taxon>
        <taxon>Podosporaceae</taxon>
        <taxon>Podospora</taxon>
    </lineage>
</organism>
<keyword evidence="1 3" id="KW-0378">Hydrolase</keyword>
<dbReference type="PANTHER" id="PTHR43798">
    <property type="entry name" value="MONOACYLGLYCEROL LIPASE"/>
    <property type="match status" value="1"/>
</dbReference>
<dbReference type="EMBL" id="MU865575">
    <property type="protein sequence ID" value="KAK4221193.1"/>
    <property type="molecule type" value="Genomic_DNA"/>
</dbReference>
<dbReference type="Pfam" id="PF00561">
    <property type="entry name" value="Abhydrolase_1"/>
    <property type="match status" value="1"/>
</dbReference>
<dbReference type="InterPro" id="IPR050266">
    <property type="entry name" value="AB_hydrolase_sf"/>
</dbReference>
<accession>A0AAN6YKZ2</accession>
<keyword evidence="4" id="KW-1185">Reference proteome</keyword>
<dbReference type="Gene3D" id="3.40.50.1820">
    <property type="entry name" value="alpha/beta hydrolase"/>
    <property type="match status" value="1"/>
</dbReference>
<protein>
    <submittedName>
        <fullName evidence="3">AB hydrolase superfamily protein YdjP</fullName>
    </submittedName>
</protein>
<reference evidence="3" key="1">
    <citation type="journal article" date="2023" name="Mol. Phylogenet. Evol.">
        <title>Genome-scale phylogeny and comparative genomics of the fungal order Sordariales.</title>
        <authorList>
            <person name="Hensen N."/>
            <person name="Bonometti L."/>
            <person name="Westerberg I."/>
            <person name="Brannstrom I.O."/>
            <person name="Guillou S."/>
            <person name="Cros-Aarteil S."/>
            <person name="Calhoun S."/>
            <person name="Haridas S."/>
            <person name="Kuo A."/>
            <person name="Mondo S."/>
            <person name="Pangilinan J."/>
            <person name="Riley R."/>
            <person name="LaButti K."/>
            <person name="Andreopoulos B."/>
            <person name="Lipzen A."/>
            <person name="Chen C."/>
            <person name="Yan M."/>
            <person name="Daum C."/>
            <person name="Ng V."/>
            <person name="Clum A."/>
            <person name="Steindorff A."/>
            <person name="Ohm R.A."/>
            <person name="Martin F."/>
            <person name="Silar P."/>
            <person name="Natvig D.O."/>
            <person name="Lalanne C."/>
            <person name="Gautier V."/>
            <person name="Ament-Velasquez S.L."/>
            <person name="Kruys A."/>
            <person name="Hutchinson M.I."/>
            <person name="Powell A.J."/>
            <person name="Barry K."/>
            <person name="Miller A.N."/>
            <person name="Grigoriev I.V."/>
            <person name="Debuchy R."/>
            <person name="Gladieux P."/>
            <person name="Hiltunen Thoren M."/>
            <person name="Johannesson H."/>
        </authorList>
    </citation>
    <scope>NUCLEOTIDE SEQUENCE</scope>
    <source>
        <strain evidence="3">CBS 990.96</strain>
    </source>
</reference>
<dbReference type="GO" id="GO:0016787">
    <property type="term" value="F:hydrolase activity"/>
    <property type="evidence" value="ECO:0007669"/>
    <property type="project" value="UniProtKB-KW"/>
</dbReference>
<dbReference type="InterPro" id="IPR000073">
    <property type="entry name" value="AB_hydrolase_1"/>
</dbReference>
<dbReference type="PANTHER" id="PTHR43798:SF31">
    <property type="entry name" value="AB HYDROLASE SUPERFAMILY PROTEIN YCLE"/>
    <property type="match status" value="1"/>
</dbReference>
<evidence type="ECO:0000256" key="1">
    <source>
        <dbReference type="ARBA" id="ARBA00022801"/>
    </source>
</evidence>
<sequence>MSNQHQLSFQANDGAQLSYLSSLPANPATPPKTLILLLHGFSGSSAYFSRNFIPLTQNGTNWVVAPDMRGHGASAHTKGGYHVARLASDLRDLLSHLSASSSTPLSDFKIVPVGCSIGAAILWTYIELFGDSEFSAFIFVDQAPLQDRSRFDSWDETKAHRGCYDEKSMLAAQEAWISHSEETYKGLVEECLGYRYKSDLEKDSHVSEEQVKKDEEFFTSISRLCDGRWLARLLADHTRYDHREACEAISKPTLVMAGRRSGCFSLEGLAETAERIKKGNPGIDEAKVKFSVFESGHWLFYEESDRFHREVLDFVDTWAR</sequence>
<reference evidence="3" key="2">
    <citation type="submission" date="2023-05" db="EMBL/GenBank/DDBJ databases">
        <authorList>
            <consortium name="Lawrence Berkeley National Laboratory"/>
            <person name="Steindorff A."/>
            <person name="Hensen N."/>
            <person name="Bonometti L."/>
            <person name="Westerberg I."/>
            <person name="Brannstrom I.O."/>
            <person name="Guillou S."/>
            <person name="Cros-Aarteil S."/>
            <person name="Calhoun S."/>
            <person name="Haridas S."/>
            <person name="Kuo A."/>
            <person name="Mondo S."/>
            <person name="Pangilinan J."/>
            <person name="Riley R."/>
            <person name="Labutti K."/>
            <person name="Andreopoulos B."/>
            <person name="Lipzen A."/>
            <person name="Chen C."/>
            <person name="Yanf M."/>
            <person name="Daum C."/>
            <person name="Ng V."/>
            <person name="Clum A."/>
            <person name="Ohm R."/>
            <person name="Martin F."/>
            <person name="Silar P."/>
            <person name="Natvig D."/>
            <person name="Lalanne C."/>
            <person name="Gautier V."/>
            <person name="Ament-Velasquez S.L."/>
            <person name="Kruys A."/>
            <person name="Hutchinson M.I."/>
            <person name="Powell A.J."/>
            <person name="Barry K."/>
            <person name="Miller A.N."/>
            <person name="Grigoriev I.V."/>
            <person name="Debuchy R."/>
            <person name="Gladieux P."/>
            <person name="Thoren M.H."/>
            <person name="Johannesson H."/>
        </authorList>
    </citation>
    <scope>NUCLEOTIDE SEQUENCE</scope>
    <source>
        <strain evidence="3">CBS 990.96</strain>
    </source>
</reference>
<dbReference type="AlphaFoldDB" id="A0AAN6YKZ2"/>